<evidence type="ECO:0000313" key="2">
    <source>
        <dbReference type="EMBL" id="KOX78730.1"/>
    </source>
</evidence>
<keyword evidence="3" id="KW-1185">Reference proteome</keyword>
<organism evidence="2 3">
    <name type="scientific">Melipona quadrifasciata</name>
    <dbReference type="NCBI Taxonomy" id="166423"/>
    <lineage>
        <taxon>Eukaryota</taxon>
        <taxon>Metazoa</taxon>
        <taxon>Ecdysozoa</taxon>
        <taxon>Arthropoda</taxon>
        <taxon>Hexapoda</taxon>
        <taxon>Insecta</taxon>
        <taxon>Pterygota</taxon>
        <taxon>Neoptera</taxon>
        <taxon>Endopterygota</taxon>
        <taxon>Hymenoptera</taxon>
        <taxon>Apocrita</taxon>
        <taxon>Aculeata</taxon>
        <taxon>Apoidea</taxon>
        <taxon>Anthophila</taxon>
        <taxon>Apidae</taxon>
        <taxon>Melipona</taxon>
    </lineage>
</organism>
<reference evidence="2 3" key="1">
    <citation type="submission" date="2015-07" db="EMBL/GenBank/DDBJ databases">
        <title>The genome of Melipona quadrifasciata.</title>
        <authorList>
            <person name="Pan H."/>
            <person name="Kapheim K."/>
        </authorList>
    </citation>
    <scope>NUCLEOTIDE SEQUENCE [LARGE SCALE GENOMIC DNA]</scope>
    <source>
        <strain evidence="2">0111107301</strain>
        <tissue evidence="2">Whole body</tissue>
    </source>
</reference>
<evidence type="ECO:0000313" key="3">
    <source>
        <dbReference type="Proteomes" id="UP000053105"/>
    </source>
</evidence>
<dbReference type="Proteomes" id="UP000053105">
    <property type="component" value="Unassembled WGS sequence"/>
</dbReference>
<feature type="region of interest" description="Disordered" evidence="1">
    <location>
        <begin position="94"/>
        <end position="117"/>
    </location>
</feature>
<name>A0A0M9A7C8_9HYME</name>
<accession>A0A0M9A7C8</accession>
<dbReference type="AlphaFoldDB" id="A0A0M9A7C8"/>
<gene>
    <name evidence="2" type="ORF">WN51_08489</name>
</gene>
<proteinExistence type="predicted"/>
<evidence type="ECO:0000256" key="1">
    <source>
        <dbReference type="SAM" id="MobiDB-lite"/>
    </source>
</evidence>
<dbReference type="EMBL" id="KQ435719">
    <property type="protein sequence ID" value="KOX78730.1"/>
    <property type="molecule type" value="Genomic_DNA"/>
</dbReference>
<sequence length="132" mass="15178">MNSLEDSFEEFSKNTRDIPDGTVALQKAERWPKIDSESRQKYYSANSLVNQCSFLARRQATDFRDIYRETIEIDYPGNTRSEYHYVKYPIVAGNTDQQPGRSVDANSDSSGPATVVNKETISRWKTLNDVRE</sequence>
<protein>
    <submittedName>
        <fullName evidence="2">Uncharacterized protein</fullName>
    </submittedName>
</protein>